<reference evidence="1" key="1">
    <citation type="submission" date="2014-09" db="EMBL/GenBank/DDBJ databases">
        <authorList>
            <person name="Magalhaes I.L.F."/>
            <person name="Oliveira U."/>
            <person name="Santos F.R."/>
            <person name="Vidigal T.H.D.A."/>
            <person name="Brescovit A.D."/>
            <person name="Santos A.J."/>
        </authorList>
    </citation>
    <scope>NUCLEOTIDE SEQUENCE</scope>
    <source>
        <tissue evidence="1">Shoot tissue taken approximately 20 cm above the soil surface</tissue>
    </source>
</reference>
<dbReference type="EMBL" id="GBRH01267794">
    <property type="protein sequence ID" value="JAD30101.1"/>
    <property type="molecule type" value="Transcribed_RNA"/>
</dbReference>
<protein>
    <submittedName>
        <fullName evidence="1">Uncharacterized protein</fullName>
    </submittedName>
</protein>
<proteinExistence type="predicted"/>
<organism evidence="1">
    <name type="scientific">Arundo donax</name>
    <name type="common">Giant reed</name>
    <name type="synonym">Donax arundinaceus</name>
    <dbReference type="NCBI Taxonomy" id="35708"/>
    <lineage>
        <taxon>Eukaryota</taxon>
        <taxon>Viridiplantae</taxon>
        <taxon>Streptophyta</taxon>
        <taxon>Embryophyta</taxon>
        <taxon>Tracheophyta</taxon>
        <taxon>Spermatophyta</taxon>
        <taxon>Magnoliopsida</taxon>
        <taxon>Liliopsida</taxon>
        <taxon>Poales</taxon>
        <taxon>Poaceae</taxon>
        <taxon>PACMAD clade</taxon>
        <taxon>Arundinoideae</taxon>
        <taxon>Arundineae</taxon>
        <taxon>Arundo</taxon>
    </lineage>
</organism>
<evidence type="ECO:0000313" key="1">
    <source>
        <dbReference type="EMBL" id="JAD30101.1"/>
    </source>
</evidence>
<name>A0A0A8YU45_ARUDO</name>
<dbReference type="AlphaFoldDB" id="A0A0A8YU45"/>
<sequence length="36" mass="4016">MCRVALLLSSTGKSDLAPRMFVLHYPYGAAARFLQM</sequence>
<reference evidence="1" key="2">
    <citation type="journal article" date="2015" name="Data Brief">
        <title>Shoot transcriptome of the giant reed, Arundo donax.</title>
        <authorList>
            <person name="Barrero R.A."/>
            <person name="Guerrero F.D."/>
            <person name="Moolhuijzen P."/>
            <person name="Goolsby J.A."/>
            <person name="Tidwell J."/>
            <person name="Bellgard S.E."/>
            <person name="Bellgard M.I."/>
        </authorList>
    </citation>
    <scope>NUCLEOTIDE SEQUENCE</scope>
    <source>
        <tissue evidence="1">Shoot tissue taken approximately 20 cm above the soil surface</tissue>
    </source>
</reference>
<accession>A0A0A8YU45</accession>